<dbReference type="SUPFAM" id="SSF55874">
    <property type="entry name" value="ATPase domain of HSP90 chaperone/DNA topoisomerase II/histidine kinase"/>
    <property type="match status" value="1"/>
</dbReference>
<keyword evidence="5" id="KW-1185">Reference proteome</keyword>
<dbReference type="CDD" id="cd16936">
    <property type="entry name" value="HATPase_RsbW-like"/>
    <property type="match status" value="1"/>
</dbReference>
<evidence type="ECO:0000259" key="2">
    <source>
        <dbReference type="Pfam" id="PF13581"/>
    </source>
</evidence>
<evidence type="ECO:0000259" key="3">
    <source>
        <dbReference type="Pfam" id="PF14417"/>
    </source>
</evidence>
<evidence type="ECO:0000256" key="1">
    <source>
        <dbReference type="ARBA" id="ARBA00022527"/>
    </source>
</evidence>
<keyword evidence="4" id="KW-0808">Transferase</keyword>
<dbReference type="Proteomes" id="UP000198551">
    <property type="component" value="Unassembled WGS sequence"/>
</dbReference>
<evidence type="ECO:0000313" key="4">
    <source>
        <dbReference type="EMBL" id="SCF02636.1"/>
    </source>
</evidence>
<accession>A0A1C4X2G1</accession>
<dbReference type="Pfam" id="PF13581">
    <property type="entry name" value="HATPase_c_2"/>
    <property type="match status" value="1"/>
</dbReference>
<dbReference type="InterPro" id="IPR050267">
    <property type="entry name" value="Anti-sigma-factor_SerPK"/>
</dbReference>
<evidence type="ECO:0000313" key="5">
    <source>
        <dbReference type="Proteomes" id="UP000198551"/>
    </source>
</evidence>
<gene>
    <name evidence="4" type="ORF">GA0070215_10691</name>
</gene>
<protein>
    <submittedName>
        <fullName evidence="4">Histidine kinase-like ATPase domain-containing protein</fullName>
    </submittedName>
</protein>
<dbReference type="RefSeq" id="WP_091044534.1">
    <property type="nucleotide sequence ID" value="NZ_FMCV01000006.1"/>
</dbReference>
<feature type="domain" description="MEDS" evidence="3">
    <location>
        <begin position="14"/>
        <end position="157"/>
    </location>
</feature>
<dbReference type="InterPro" id="IPR003594">
    <property type="entry name" value="HATPase_dom"/>
</dbReference>
<keyword evidence="1" id="KW-0723">Serine/threonine-protein kinase</keyword>
<dbReference type="NCBIfam" id="NF041045">
    <property type="entry name" value="RsbA_anti_sig"/>
    <property type="match status" value="1"/>
</dbReference>
<dbReference type="InterPro" id="IPR025847">
    <property type="entry name" value="MEDS_domain"/>
</dbReference>
<dbReference type="InterPro" id="IPR036890">
    <property type="entry name" value="HATPase_C_sf"/>
</dbReference>
<dbReference type="PANTHER" id="PTHR35526">
    <property type="entry name" value="ANTI-SIGMA-F FACTOR RSBW-RELATED"/>
    <property type="match status" value="1"/>
</dbReference>
<proteinExistence type="predicted"/>
<organism evidence="4 5">
    <name type="scientific">Micromonospora marina</name>
    <dbReference type="NCBI Taxonomy" id="307120"/>
    <lineage>
        <taxon>Bacteria</taxon>
        <taxon>Bacillati</taxon>
        <taxon>Actinomycetota</taxon>
        <taxon>Actinomycetes</taxon>
        <taxon>Micromonosporales</taxon>
        <taxon>Micromonosporaceae</taxon>
        <taxon>Micromonospora</taxon>
    </lineage>
</organism>
<dbReference type="AlphaFoldDB" id="A0A1C4X2G1"/>
<dbReference type="Gene3D" id="3.30.565.10">
    <property type="entry name" value="Histidine kinase-like ATPase, C-terminal domain"/>
    <property type="match status" value="1"/>
</dbReference>
<reference evidence="5" key="1">
    <citation type="submission" date="2016-06" db="EMBL/GenBank/DDBJ databases">
        <authorList>
            <person name="Varghese N."/>
        </authorList>
    </citation>
    <scope>NUCLEOTIDE SEQUENCE [LARGE SCALE GENOMIC DNA]</scope>
    <source>
        <strain evidence="5">DSM 45555</strain>
    </source>
</reference>
<sequence>MRSGAASGHVGYFHEAFVYGSDEELLAVTLPFLLDGIAAGEPTAVNLDERNAELVRRALPTGAEVTFLPVSDVYTRPSVALRSYRELLASYVAAGAAQIRMVGELPPVLLGATWDWWARYESAINHAYDDFPLWGICAYDRRGTPAHVLADVARTHPLVARPDGGHEAAGLYTEPTSYLTEFRPAPADPVQRTTPLVELVDPTPASARAAVHAADRGLLPPDGLDGLVIAVSEVVSNALRHGEPPVCLRLWRAPDRIVVTVHDRGTGPKDPYAGLLPAGDGSDGGLGLWISHQSCDHVTHHRDAGGFTIRLTAGNPHFPV</sequence>
<dbReference type="Pfam" id="PF14417">
    <property type="entry name" value="MEDS"/>
    <property type="match status" value="1"/>
</dbReference>
<dbReference type="PANTHER" id="PTHR35526:SF3">
    <property type="entry name" value="ANTI-SIGMA-F FACTOR RSBW"/>
    <property type="match status" value="1"/>
</dbReference>
<dbReference type="InterPro" id="IPR047718">
    <property type="entry name" value="RsbA-like_anti_sig"/>
</dbReference>
<dbReference type="GO" id="GO:0004674">
    <property type="term" value="F:protein serine/threonine kinase activity"/>
    <property type="evidence" value="ECO:0007669"/>
    <property type="project" value="UniProtKB-KW"/>
</dbReference>
<feature type="domain" description="Histidine kinase/HSP90-like ATPase" evidence="2">
    <location>
        <begin position="207"/>
        <end position="312"/>
    </location>
</feature>
<keyword evidence="4" id="KW-0418">Kinase</keyword>
<dbReference type="EMBL" id="FMCV01000006">
    <property type="protein sequence ID" value="SCF02636.1"/>
    <property type="molecule type" value="Genomic_DNA"/>
</dbReference>
<name>A0A1C4X2G1_9ACTN</name>